<dbReference type="OrthoDB" id="3233284at2"/>
<gene>
    <name evidence="8" type="ORF">EV380_2518</name>
</gene>
<evidence type="ECO:0000259" key="7">
    <source>
        <dbReference type="PROSITE" id="PS50928"/>
    </source>
</evidence>
<evidence type="ECO:0000256" key="4">
    <source>
        <dbReference type="ARBA" id="ARBA00022989"/>
    </source>
</evidence>
<reference evidence="8 9" key="1">
    <citation type="submission" date="2019-02" db="EMBL/GenBank/DDBJ databases">
        <title>Sequencing the genomes of 1000 actinobacteria strains.</title>
        <authorList>
            <person name="Klenk H.-P."/>
        </authorList>
    </citation>
    <scope>NUCLEOTIDE SEQUENCE [LARGE SCALE GENOMIC DNA]</scope>
    <source>
        <strain evidence="8 9">DSM 17364</strain>
    </source>
</reference>
<dbReference type="PANTHER" id="PTHR30177">
    <property type="entry name" value="GLYCINE BETAINE/L-PROLINE TRANSPORT SYSTEM PERMEASE PROTEIN PROW"/>
    <property type="match status" value="1"/>
</dbReference>
<organism evidence="8 9">
    <name type="scientific">Zhihengliuella halotolerans</name>
    <dbReference type="NCBI Taxonomy" id="370736"/>
    <lineage>
        <taxon>Bacteria</taxon>
        <taxon>Bacillati</taxon>
        <taxon>Actinomycetota</taxon>
        <taxon>Actinomycetes</taxon>
        <taxon>Micrococcales</taxon>
        <taxon>Micrococcaceae</taxon>
        <taxon>Zhihengliuella</taxon>
    </lineage>
</organism>
<feature type="transmembrane region" description="Helical" evidence="6">
    <location>
        <begin position="83"/>
        <end position="106"/>
    </location>
</feature>
<comment type="subcellular location">
    <subcellularLocation>
        <location evidence="6">Cell membrane</location>
        <topology evidence="6">Multi-pass membrane protein</topology>
    </subcellularLocation>
    <subcellularLocation>
        <location evidence="1">Membrane</location>
        <topology evidence="1">Multi-pass membrane protein</topology>
    </subcellularLocation>
</comment>
<dbReference type="PROSITE" id="PS50928">
    <property type="entry name" value="ABC_TM1"/>
    <property type="match status" value="1"/>
</dbReference>
<dbReference type="InterPro" id="IPR035906">
    <property type="entry name" value="MetI-like_sf"/>
</dbReference>
<feature type="transmembrane region" description="Helical" evidence="6">
    <location>
        <begin position="21"/>
        <end position="42"/>
    </location>
</feature>
<feature type="transmembrane region" description="Helical" evidence="6">
    <location>
        <begin position="177"/>
        <end position="202"/>
    </location>
</feature>
<dbReference type="SUPFAM" id="SSF161098">
    <property type="entry name" value="MetI-like"/>
    <property type="match status" value="1"/>
</dbReference>
<dbReference type="InterPro" id="IPR000515">
    <property type="entry name" value="MetI-like"/>
</dbReference>
<dbReference type="Gene3D" id="1.10.3720.10">
    <property type="entry name" value="MetI-like"/>
    <property type="match status" value="1"/>
</dbReference>
<dbReference type="Pfam" id="PF00528">
    <property type="entry name" value="BPD_transp_1"/>
    <property type="match status" value="1"/>
</dbReference>
<evidence type="ECO:0000313" key="8">
    <source>
        <dbReference type="EMBL" id="RZU62913.1"/>
    </source>
</evidence>
<evidence type="ECO:0000313" key="9">
    <source>
        <dbReference type="Proteomes" id="UP000292685"/>
    </source>
</evidence>
<keyword evidence="5 6" id="KW-0472">Membrane</keyword>
<feature type="domain" description="ABC transmembrane type-1" evidence="7">
    <location>
        <begin position="17"/>
        <end position="199"/>
    </location>
</feature>
<keyword evidence="9" id="KW-1185">Reference proteome</keyword>
<dbReference type="CDD" id="cd06261">
    <property type="entry name" value="TM_PBP2"/>
    <property type="match status" value="1"/>
</dbReference>
<dbReference type="RefSeq" id="WP_130451423.1">
    <property type="nucleotide sequence ID" value="NZ_SHLA01000001.1"/>
</dbReference>
<evidence type="ECO:0000256" key="1">
    <source>
        <dbReference type="ARBA" id="ARBA00004141"/>
    </source>
</evidence>
<keyword evidence="2 6" id="KW-0813">Transport</keyword>
<feature type="transmembrane region" description="Helical" evidence="6">
    <location>
        <begin position="153"/>
        <end position="171"/>
    </location>
</feature>
<feature type="transmembrane region" description="Helical" evidence="6">
    <location>
        <begin position="48"/>
        <end position="71"/>
    </location>
</feature>
<sequence>MRFDWIANNLDYLVELTGMHLWLTLLPTVIGLLVSIPLGYLAFTLRRFYPLIVGGTSLFYTIPSLALFILLPKILGTKVLDPLNVVVALVFYTVALLVRVVADGLASVPPEVVDAARGVGFTRMQILFKIQLPIAVPTILSGLRVVVVSNISIVTMAAVIGITQLGTLFTMGFTRRLFVPILAGLVICLLLALALDRLLVLLGKVMTPWSRKGAL</sequence>
<evidence type="ECO:0000256" key="2">
    <source>
        <dbReference type="ARBA" id="ARBA00022448"/>
    </source>
</evidence>
<comment type="caution">
    <text evidence="8">The sequence shown here is derived from an EMBL/GenBank/DDBJ whole genome shotgun (WGS) entry which is preliminary data.</text>
</comment>
<dbReference type="GO" id="GO:0005886">
    <property type="term" value="C:plasma membrane"/>
    <property type="evidence" value="ECO:0007669"/>
    <property type="project" value="UniProtKB-SubCell"/>
</dbReference>
<evidence type="ECO:0000256" key="6">
    <source>
        <dbReference type="RuleBase" id="RU363032"/>
    </source>
</evidence>
<dbReference type="EMBL" id="SHLA01000001">
    <property type="protein sequence ID" value="RZU62913.1"/>
    <property type="molecule type" value="Genomic_DNA"/>
</dbReference>
<dbReference type="PANTHER" id="PTHR30177:SF4">
    <property type="entry name" value="OSMOPROTECTANT IMPORT PERMEASE PROTEIN OSMW"/>
    <property type="match status" value="1"/>
</dbReference>
<dbReference type="AlphaFoldDB" id="A0A4Q8AGQ8"/>
<name>A0A4Q8AGQ8_9MICC</name>
<dbReference type="GO" id="GO:0031460">
    <property type="term" value="P:glycine betaine transport"/>
    <property type="evidence" value="ECO:0007669"/>
    <property type="project" value="TreeGrafter"/>
</dbReference>
<keyword evidence="3 6" id="KW-0812">Transmembrane</keyword>
<dbReference type="InterPro" id="IPR051204">
    <property type="entry name" value="ABC_transp_perm/SBD"/>
</dbReference>
<proteinExistence type="inferred from homology"/>
<evidence type="ECO:0000256" key="3">
    <source>
        <dbReference type="ARBA" id="ARBA00022692"/>
    </source>
</evidence>
<accession>A0A4Q8AGQ8</accession>
<keyword evidence="4 6" id="KW-1133">Transmembrane helix</keyword>
<evidence type="ECO:0000256" key="5">
    <source>
        <dbReference type="ARBA" id="ARBA00023136"/>
    </source>
</evidence>
<protein>
    <submittedName>
        <fullName evidence="8">Osmoprotectant transport system permease protein</fullName>
    </submittedName>
</protein>
<dbReference type="GO" id="GO:0055085">
    <property type="term" value="P:transmembrane transport"/>
    <property type="evidence" value="ECO:0007669"/>
    <property type="project" value="InterPro"/>
</dbReference>
<dbReference type="Proteomes" id="UP000292685">
    <property type="component" value="Unassembled WGS sequence"/>
</dbReference>
<comment type="similarity">
    <text evidence="6">Belongs to the binding-protein-dependent transport system permease family.</text>
</comment>